<dbReference type="EMBL" id="QYCN01000010">
    <property type="protein sequence ID" value="RIY11000.1"/>
    <property type="molecule type" value="Genomic_DNA"/>
</dbReference>
<proteinExistence type="predicted"/>
<dbReference type="InterPro" id="IPR017438">
    <property type="entry name" value="ATP-NAD_kinase_N"/>
</dbReference>
<dbReference type="Proteomes" id="UP000284250">
    <property type="component" value="Unassembled WGS sequence"/>
</dbReference>
<dbReference type="RefSeq" id="WP_119655318.1">
    <property type="nucleotide sequence ID" value="NZ_JBHUOI010000009.1"/>
</dbReference>
<sequence>MSQRDYAILVRGKTRLEQLVERFNTPAQARFYIESVGGEFAEYEAENERFQASFSLVQRQLSALIKNKIVERAYLPSFLFNPQQLVVVVGPDGLVANTAKYVGGIPIVAINPDPERNDGVLLPFTPRNFGPAVERVLTGKFRVREAALAEARLQDGQRLLAFNDLFIGAASHVSARYRISYQRTTETHSSSGIIVSTASGATGWLSSIFNMTAGLTEFLDPAEDALPRPALAPEELLFVVREAFRSQRTQCGLTAGVLTANVPLVVESMMPTNGVIFSDGVESDFLHFNAGAIATIGVAKEKASLVVG</sequence>
<dbReference type="SUPFAM" id="SSF111331">
    <property type="entry name" value="NAD kinase/diacylglycerol kinase-like"/>
    <property type="match status" value="1"/>
</dbReference>
<accession>A0A418R0L2</accession>
<keyword evidence="1" id="KW-0418">Kinase</keyword>
<dbReference type="GO" id="GO:0016301">
    <property type="term" value="F:kinase activity"/>
    <property type="evidence" value="ECO:0007669"/>
    <property type="project" value="UniProtKB-KW"/>
</dbReference>
<gene>
    <name evidence="1" type="ORF">D0T11_08290</name>
</gene>
<evidence type="ECO:0000313" key="2">
    <source>
        <dbReference type="Proteomes" id="UP000284250"/>
    </source>
</evidence>
<dbReference type="AlphaFoldDB" id="A0A418R0L2"/>
<dbReference type="OrthoDB" id="1889537at2"/>
<dbReference type="Gene3D" id="3.40.50.10330">
    <property type="entry name" value="Probable inorganic polyphosphate/atp-NAD kinase, domain 1"/>
    <property type="match status" value="1"/>
</dbReference>
<reference evidence="1 2" key="2">
    <citation type="submission" date="2019-01" db="EMBL/GenBank/DDBJ databases">
        <title>Hymenobacter humicola sp. nov., isolated from soils in Antarctica.</title>
        <authorList>
            <person name="Sedlacek I."/>
            <person name="Holochova P."/>
            <person name="Kralova S."/>
            <person name="Pantucek R."/>
            <person name="Stankova E."/>
            <person name="Vrbovska V."/>
            <person name="Kristofova L."/>
            <person name="Svec P."/>
            <person name="Busse H.-J."/>
        </authorList>
    </citation>
    <scope>NUCLEOTIDE SEQUENCE [LARGE SCALE GENOMIC DNA]</scope>
    <source>
        <strain evidence="1 2">CCM 8852</strain>
    </source>
</reference>
<organism evidence="1 2">
    <name type="scientific">Hymenobacter rubripertinctus</name>
    <dbReference type="NCBI Taxonomy" id="2029981"/>
    <lineage>
        <taxon>Bacteria</taxon>
        <taxon>Pseudomonadati</taxon>
        <taxon>Bacteroidota</taxon>
        <taxon>Cytophagia</taxon>
        <taxon>Cytophagales</taxon>
        <taxon>Hymenobacteraceae</taxon>
        <taxon>Hymenobacter</taxon>
    </lineage>
</organism>
<name>A0A418R0L2_9BACT</name>
<comment type="caution">
    <text evidence="1">The sequence shown here is derived from an EMBL/GenBank/DDBJ whole genome shotgun (WGS) entry which is preliminary data.</text>
</comment>
<protein>
    <submittedName>
        <fullName evidence="1">Sugar kinase</fullName>
    </submittedName>
</protein>
<dbReference type="InterPro" id="IPR016064">
    <property type="entry name" value="NAD/diacylglycerol_kinase_sf"/>
</dbReference>
<keyword evidence="1" id="KW-0808">Transferase</keyword>
<evidence type="ECO:0000313" key="1">
    <source>
        <dbReference type="EMBL" id="RIY11000.1"/>
    </source>
</evidence>
<keyword evidence="2" id="KW-1185">Reference proteome</keyword>
<reference evidence="1 2" key="1">
    <citation type="submission" date="2018-09" db="EMBL/GenBank/DDBJ databases">
        <authorList>
            <person name="Zeman M."/>
            <person name="Pardy F."/>
        </authorList>
    </citation>
    <scope>NUCLEOTIDE SEQUENCE [LARGE SCALE GENOMIC DNA]</scope>
    <source>
        <strain evidence="1 2">CCM 8852</strain>
    </source>
</reference>